<evidence type="ECO:0000256" key="1">
    <source>
        <dbReference type="ARBA" id="ARBA00005964"/>
    </source>
</evidence>
<dbReference type="Gene3D" id="3.40.50.1820">
    <property type="entry name" value="alpha/beta hydrolase"/>
    <property type="match status" value="1"/>
</dbReference>
<comment type="similarity">
    <text evidence="1">Belongs to the type-B carboxylesterase/lipase family.</text>
</comment>
<accession>A0ABN7TAS9</accession>
<dbReference type="PANTHER" id="PTHR45570:SF1">
    <property type="entry name" value="CARBOXYLIC ESTER HYDROLASE"/>
    <property type="match status" value="1"/>
</dbReference>
<gene>
    <name evidence="6" type="ORF">OKIOD_LOCUS16526</name>
</gene>
<evidence type="ECO:0000259" key="5">
    <source>
        <dbReference type="Pfam" id="PF00135"/>
    </source>
</evidence>
<feature type="domain" description="Carboxylesterase type B" evidence="5">
    <location>
        <begin position="185"/>
        <end position="713"/>
    </location>
</feature>
<dbReference type="Pfam" id="PF00135">
    <property type="entry name" value="COesterase"/>
    <property type="match status" value="1"/>
</dbReference>
<dbReference type="SUPFAM" id="SSF53474">
    <property type="entry name" value="alpha/beta-Hydrolases"/>
    <property type="match status" value="1"/>
</dbReference>
<keyword evidence="4" id="KW-0812">Transmembrane</keyword>
<dbReference type="Proteomes" id="UP001158576">
    <property type="component" value="Chromosome 2"/>
</dbReference>
<dbReference type="PANTHER" id="PTHR45570">
    <property type="entry name" value="CARBOXYLIC ESTER HYDROLASE"/>
    <property type="match status" value="1"/>
</dbReference>
<sequence>MTLSDTLDVQEDGKQRLPSSSSEIKSSDAERRSILKTPTVTSETGEYPSIQYDTYLPPDVQTELEEALKDNPEGYSQDPDSIHIEVVEDAPVETNNPGHEAPLGSLSELADAHDDVFDESEEVKDEIKIEQKKSLEEIISAKEKRRRNLRFIGISIFGIIVVLASIVSGVLLGRQGCLEITSMSNPIIQLRNGLQLIGKQHEKYENVFAFYSVPYAMPPTGDGRFKPPSQIPYVQWFDLHIVWNATQFIHTCFQPKMSEDALDYLESESCLFVNIFTPAMLSDGTSNESTAKRKYPVLIDLHGGGFMSGSSMNNNGAHLANKHQMVVVHANYRLAEFGYWYSDNEPDAANAGFLDQQLAIEWVHQQIDAFGGDRERITLLGCSSGGQSVLDHLYNERSSKAFSQAIVLSAPSGIPYLKKAQANSQYSVIAANVSCCNNGRTLSSELNITSEYDRCLNFPTDTSGQNMTCLRRKSPYVLRDASFTASTILGGLLHSLRQSIFEPFLPVLHSETIRDNSYTLLKNEEFPSKKSVIFEVTAEESQPFLNKFVHEIFPSDNLTLLAELWPERILRSYFDDNWAAVADIYSKHCGYGSVSEKSACSLMDQAKQFYTDYLFTCNQRSFMNQLASRNNPKLTYSVFFDQPLPAGASSSSTDSFCEKETCHCSGNWWLFSKNIDESCDLTQEQIKIQKSYQNLYANFIHTGNPNSYIENLNEQLDHEAMLDWQRSKSWFYIGKQGIKQTDWNLPGSNSQLKSRCDLLDSLDKYLQF</sequence>
<evidence type="ECO:0000313" key="7">
    <source>
        <dbReference type="Proteomes" id="UP001158576"/>
    </source>
</evidence>
<dbReference type="EMBL" id="OU015567">
    <property type="protein sequence ID" value="CAG5113671.1"/>
    <property type="molecule type" value="Genomic_DNA"/>
</dbReference>
<keyword evidence="4" id="KW-1133">Transmembrane helix</keyword>
<proteinExistence type="inferred from homology"/>
<keyword evidence="4" id="KW-0472">Membrane</keyword>
<protein>
    <submittedName>
        <fullName evidence="6">Oidioi.mRNA.OKI2018_I69.chr2.g7761.t1.cds</fullName>
    </submittedName>
</protein>
<dbReference type="InterPro" id="IPR002018">
    <property type="entry name" value="CarbesteraseB"/>
</dbReference>
<organism evidence="6 7">
    <name type="scientific">Oikopleura dioica</name>
    <name type="common">Tunicate</name>
    <dbReference type="NCBI Taxonomy" id="34765"/>
    <lineage>
        <taxon>Eukaryota</taxon>
        <taxon>Metazoa</taxon>
        <taxon>Chordata</taxon>
        <taxon>Tunicata</taxon>
        <taxon>Appendicularia</taxon>
        <taxon>Copelata</taxon>
        <taxon>Oikopleuridae</taxon>
        <taxon>Oikopleura</taxon>
    </lineage>
</organism>
<evidence type="ECO:0000256" key="4">
    <source>
        <dbReference type="SAM" id="Phobius"/>
    </source>
</evidence>
<evidence type="ECO:0000313" key="6">
    <source>
        <dbReference type="EMBL" id="CAG5113671.1"/>
    </source>
</evidence>
<dbReference type="PROSITE" id="PS00122">
    <property type="entry name" value="CARBOXYLESTERASE_B_1"/>
    <property type="match status" value="1"/>
</dbReference>
<keyword evidence="2" id="KW-0378">Hydrolase</keyword>
<name>A0ABN7TAS9_OIKDI</name>
<feature type="transmembrane region" description="Helical" evidence="4">
    <location>
        <begin position="151"/>
        <end position="173"/>
    </location>
</feature>
<dbReference type="InterPro" id="IPR019826">
    <property type="entry name" value="Carboxylesterase_B_AS"/>
</dbReference>
<reference evidence="6 7" key="1">
    <citation type="submission" date="2021-04" db="EMBL/GenBank/DDBJ databases">
        <authorList>
            <person name="Bliznina A."/>
        </authorList>
    </citation>
    <scope>NUCLEOTIDE SEQUENCE [LARGE SCALE GENOMIC DNA]</scope>
</reference>
<evidence type="ECO:0000256" key="3">
    <source>
        <dbReference type="SAM" id="MobiDB-lite"/>
    </source>
</evidence>
<evidence type="ECO:0000256" key="2">
    <source>
        <dbReference type="ARBA" id="ARBA00022801"/>
    </source>
</evidence>
<keyword evidence="7" id="KW-1185">Reference proteome</keyword>
<feature type="region of interest" description="Disordered" evidence="3">
    <location>
        <begin position="1"/>
        <end position="54"/>
    </location>
</feature>
<dbReference type="InterPro" id="IPR029058">
    <property type="entry name" value="AB_hydrolase_fold"/>
</dbReference>